<accession>A0A9D4GL83</accession>
<evidence type="ECO:0000313" key="2">
    <source>
        <dbReference type="Proteomes" id="UP000828390"/>
    </source>
</evidence>
<dbReference type="Proteomes" id="UP000828390">
    <property type="component" value="Unassembled WGS sequence"/>
</dbReference>
<keyword evidence="2" id="KW-1185">Reference proteome</keyword>
<sequence length="56" mass="6220">MAKVSDYHSGGRGFNPRPELSIFTLMATRQKRNVNAGMGLSCLMVSGRAMRMQDML</sequence>
<reference evidence="1" key="1">
    <citation type="journal article" date="2019" name="bioRxiv">
        <title>The Genome of the Zebra Mussel, Dreissena polymorpha: A Resource for Invasive Species Research.</title>
        <authorList>
            <person name="McCartney M.A."/>
            <person name="Auch B."/>
            <person name="Kono T."/>
            <person name="Mallez S."/>
            <person name="Zhang Y."/>
            <person name="Obille A."/>
            <person name="Becker A."/>
            <person name="Abrahante J.E."/>
            <person name="Garbe J."/>
            <person name="Badalamenti J.P."/>
            <person name="Herman A."/>
            <person name="Mangelson H."/>
            <person name="Liachko I."/>
            <person name="Sullivan S."/>
            <person name="Sone E.D."/>
            <person name="Koren S."/>
            <person name="Silverstein K.A.T."/>
            <person name="Beckman K.B."/>
            <person name="Gohl D.M."/>
        </authorList>
    </citation>
    <scope>NUCLEOTIDE SEQUENCE</scope>
    <source>
        <strain evidence="1">Duluth1</strain>
        <tissue evidence="1">Whole animal</tissue>
    </source>
</reference>
<comment type="caution">
    <text evidence="1">The sequence shown here is derived from an EMBL/GenBank/DDBJ whole genome shotgun (WGS) entry which is preliminary data.</text>
</comment>
<name>A0A9D4GL83_DREPO</name>
<gene>
    <name evidence="1" type="ORF">DPMN_118715</name>
</gene>
<dbReference type="EMBL" id="JAIWYP010000005">
    <property type="protein sequence ID" value="KAH3817185.1"/>
    <property type="molecule type" value="Genomic_DNA"/>
</dbReference>
<proteinExistence type="predicted"/>
<protein>
    <submittedName>
        <fullName evidence="1">Uncharacterized protein</fullName>
    </submittedName>
</protein>
<dbReference type="AlphaFoldDB" id="A0A9D4GL83"/>
<organism evidence="1 2">
    <name type="scientific">Dreissena polymorpha</name>
    <name type="common">Zebra mussel</name>
    <name type="synonym">Mytilus polymorpha</name>
    <dbReference type="NCBI Taxonomy" id="45954"/>
    <lineage>
        <taxon>Eukaryota</taxon>
        <taxon>Metazoa</taxon>
        <taxon>Spiralia</taxon>
        <taxon>Lophotrochozoa</taxon>
        <taxon>Mollusca</taxon>
        <taxon>Bivalvia</taxon>
        <taxon>Autobranchia</taxon>
        <taxon>Heteroconchia</taxon>
        <taxon>Euheterodonta</taxon>
        <taxon>Imparidentia</taxon>
        <taxon>Neoheterodontei</taxon>
        <taxon>Myida</taxon>
        <taxon>Dreissenoidea</taxon>
        <taxon>Dreissenidae</taxon>
        <taxon>Dreissena</taxon>
    </lineage>
</organism>
<reference evidence="1" key="2">
    <citation type="submission" date="2020-11" db="EMBL/GenBank/DDBJ databases">
        <authorList>
            <person name="McCartney M.A."/>
            <person name="Auch B."/>
            <person name="Kono T."/>
            <person name="Mallez S."/>
            <person name="Becker A."/>
            <person name="Gohl D.M."/>
            <person name="Silverstein K.A.T."/>
            <person name="Koren S."/>
            <person name="Bechman K.B."/>
            <person name="Herman A."/>
            <person name="Abrahante J.E."/>
            <person name="Garbe J."/>
        </authorList>
    </citation>
    <scope>NUCLEOTIDE SEQUENCE</scope>
    <source>
        <strain evidence="1">Duluth1</strain>
        <tissue evidence="1">Whole animal</tissue>
    </source>
</reference>
<evidence type="ECO:0000313" key="1">
    <source>
        <dbReference type="EMBL" id="KAH3817185.1"/>
    </source>
</evidence>